<evidence type="ECO:0000313" key="9">
    <source>
        <dbReference type="Proteomes" id="UP000053105"/>
    </source>
</evidence>
<dbReference type="OrthoDB" id="60866at2759"/>
<name>A0A0M9A1L6_9HYME</name>
<dbReference type="Gene3D" id="2.40.10.10">
    <property type="entry name" value="Trypsin-like serine proteases"/>
    <property type="match status" value="1"/>
</dbReference>
<keyword evidence="9" id="KW-1185">Reference proteome</keyword>
<evidence type="ECO:0000313" key="8">
    <source>
        <dbReference type="EMBL" id="KOX73949.1"/>
    </source>
</evidence>
<dbReference type="InterPro" id="IPR009003">
    <property type="entry name" value="Peptidase_S1_PA"/>
</dbReference>
<feature type="domain" description="Peptidase S1" evidence="7">
    <location>
        <begin position="227"/>
        <end position="425"/>
    </location>
</feature>
<dbReference type="PANTHER" id="PTHR24276:SF96">
    <property type="entry name" value="PEPTIDASE S1 DOMAIN-CONTAINING PROTEIN"/>
    <property type="match status" value="1"/>
</dbReference>
<dbReference type="InterPro" id="IPR001254">
    <property type="entry name" value="Trypsin_dom"/>
</dbReference>
<keyword evidence="2" id="KW-0645">Protease</keyword>
<dbReference type="PROSITE" id="PS50240">
    <property type="entry name" value="TRYPSIN_DOM"/>
    <property type="match status" value="1"/>
</dbReference>
<evidence type="ECO:0000256" key="5">
    <source>
        <dbReference type="ARBA" id="ARBA00023157"/>
    </source>
</evidence>
<evidence type="ECO:0000256" key="3">
    <source>
        <dbReference type="ARBA" id="ARBA00022801"/>
    </source>
</evidence>
<proteinExistence type="predicted"/>
<keyword evidence="5" id="KW-1015">Disulfide bond</keyword>
<dbReference type="FunFam" id="2.40.10.10:FF:000036">
    <property type="entry name" value="Trypsin beta"/>
    <property type="match status" value="1"/>
</dbReference>
<evidence type="ECO:0000256" key="6">
    <source>
        <dbReference type="SAM" id="MobiDB-lite"/>
    </source>
</evidence>
<evidence type="ECO:0000256" key="4">
    <source>
        <dbReference type="ARBA" id="ARBA00022825"/>
    </source>
</evidence>
<feature type="region of interest" description="Disordered" evidence="6">
    <location>
        <begin position="121"/>
        <end position="140"/>
    </location>
</feature>
<dbReference type="GO" id="GO:0005576">
    <property type="term" value="C:extracellular region"/>
    <property type="evidence" value="ECO:0007669"/>
    <property type="project" value="UniProtKB-SubCell"/>
</dbReference>
<dbReference type="CDD" id="cd00190">
    <property type="entry name" value="Tryp_SPc"/>
    <property type="match status" value="1"/>
</dbReference>
<dbReference type="InterPro" id="IPR050430">
    <property type="entry name" value="Peptidase_S1"/>
</dbReference>
<gene>
    <name evidence="8" type="ORF">WN51_14027</name>
</gene>
<dbReference type="Pfam" id="PF00089">
    <property type="entry name" value="Trypsin"/>
    <property type="match status" value="1"/>
</dbReference>
<organism evidence="8 9">
    <name type="scientific">Melipona quadrifasciata</name>
    <dbReference type="NCBI Taxonomy" id="166423"/>
    <lineage>
        <taxon>Eukaryota</taxon>
        <taxon>Metazoa</taxon>
        <taxon>Ecdysozoa</taxon>
        <taxon>Arthropoda</taxon>
        <taxon>Hexapoda</taxon>
        <taxon>Insecta</taxon>
        <taxon>Pterygota</taxon>
        <taxon>Neoptera</taxon>
        <taxon>Endopterygota</taxon>
        <taxon>Hymenoptera</taxon>
        <taxon>Apocrita</taxon>
        <taxon>Aculeata</taxon>
        <taxon>Apoidea</taxon>
        <taxon>Anthophila</taxon>
        <taxon>Apidae</taxon>
        <taxon>Melipona</taxon>
    </lineage>
</organism>
<accession>A0A0M9A1L6</accession>
<dbReference type="Proteomes" id="UP000053105">
    <property type="component" value="Unassembled WGS sequence"/>
</dbReference>
<feature type="compositionally biased region" description="Gly residues" evidence="6">
    <location>
        <begin position="125"/>
        <end position="139"/>
    </location>
</feature>
<dbReference type="STRING" id="166423.A0A0M9A1L6"/>
<dbReference type="PANTHER" id="PTHR24276">
    <property type="entry name" value="POLYSERASE-RELATED"/>
    <property type="match status" value="1"/>
</dbReference>
<evidence type="ECO:0000259" key="7">
    <source>
        <dbReference type="PROSITE" id="PS50240"/>
    </source>
</evidence>
<reference evidence="8 9" key="1">
    <citation type="submission" date="2015-07" db="EMBL/GenBank/DDBJ databases">
        <title>The genome of Melipona quadrifasciata.</title>
        <authorList>
            <person name="Pan H."/>
            <person name="Kapheim K."/>
        </authorList>
    </citation>
    <scope>NUCLEOTIDE SEQUENCE [LARGE SCALE GENOMIC DNA]</scope>
    <source>
        <strain evidence="8">0111107301</strain>
        <tissue evidence="8">Whole body</tissue>
    </source>
</reference>
<dbReference type="SMART" id="SM00020">
    <property type="entry name" value="Tryp_SPc"/>
    <property type="match status" value="1"/>
</dbReference>
<dbReference type="SUPFAM" id="SSF50494">
    <property type="entry name" value="Trypsin-like serine proteases"/>
    <property type="match status" value="1"/>
</dbReference>
<dbReference type="GO" id="GO:0006508">
    <property type="term" value="P:proteolysis"/>
    <property type="evidence" value="ECO:0007669"/>
    <property type="project" value="UniProtKB-KW"/>
</dbReference>
<dbReference type="InterPro" id="IPR043504">
    <property type="entry name" value="Peptidase_S1_PA_chymotrypsin"/>
</dbReference>
<dbReference type="GO" id="GO:0004252">
    <property type="term" value="F:serine-type endopeptidase activity"/>
    <property type="evidence" value="ECO:0007669"/>
    <property type="project" value="InterPro"/>
</dbReference>
<evidence type="ECO:0000256" key="2">
    <source>
        <dbReference type="ARBA" id="ARBA00022670"/>
    </source>
</evidence>
<keyword evidence="4" id="KW-0720">Serine protease</keyword>
<dbReference type="AlphaFoldDB" id="A0A0M9A1L6"/>
<protein>
    <submittedName>
        <fullName evidence="8">Chymotrypsin-1</fullName>
    </submittedName>
</protein>
<sequence length="439" mass="47938">MSRSPQPQSLRMSSSVTAFIHPMRNPFLSYYRGVERRIKGRQWAKNRRKESRKRDDDKGVVEPTIIDVERKRRKNFMRRRIWSEAERERQRKQPPGVILLDDKTGVRGQAASVGELAAPATVKGSAGGEGDGGDAGGQSEGFAEERLADQTKTFGSFYTLAIIIVSRVSVLEYDVQAFIDEVASSTSQNHGYDNGCRVIVDSCHDDGNHEISNSGIGGTRNPLWMLGELPGTTKIYSFAEHTTNEPIHYLSLTNLNSVTVHAGTNQLSQQGQSYGVSKIVAHRGFSSITLVNDVALILVNSNIAFNNLVQPIKLATGSKTYEGATCVLSGWGTTKLGGNPPNNLQYINLLIETQAKCKRAHSRVQASHICTYTKVGEGACDSGGPLVVNDVQVGIVSFGQPCAVGKPDVYTRVSSFVSWIDSQKAYLLTEQPGEAIYIV</sequence>
<evidence type="ECO:0000256" key="1">
    <source>
        <dbReference type="ARBA" id="ARBA00004239"/>
    </source>
</evidence>
<dbReference type="EMBL" id="KQ435794">
    <property type="protein sequence ID" value="KOX73949.1"/>
    <property type="molecule type" value="Genomic_DNA"/>
</dbReference>
<keyword evidence="3" id="KW-0378">Hydrolase</keyword>
<comment type="subcellular location">
    <subcellularLocation>
        <location evidence="1">Secreted</location>
        <location evidence="1">Extracellular space</location>
    </subcellularLocation>
</comment>